<feature type="transmembrane region" description="Helical" evidence="10">
    <location>
        <begin position="92"/>
        <end position="110"/>
    </location>
</feature>
<evidence type="ECO:0000256" key="1">
    <source>
        <dbReference type="ARBA" id="ARBA00004651"/>
    </source>
</evidence>
<dbReference type="InterPro" id="IPR036019">
    <property type="entry name" value="MscL_channel"/>
</dbReference>
<dbReference type="InterPro" id="IPR037673">
    <property type="entry name" value="MSC/AndL"/>
</dbReference>
<keyword evidence="6 10" id="KW-1133">Transmembrane helix</keyword>
<evidence type="ECO:0000313" key="11">
    <source>
        <dbReference type="EMBL" id="GAK53788.1"/>
    </source>
</evidence>
<proteinExistence type="inferred from homology"/>
<evidence type="ECO:0000256" key="5">
    <source>
        <dbReference type="ARBA" id="ARBA00022692"/>
    </source>
</evidence>
<dbReference type="InterPro" id="IPR001185">
    <property type="entry name" value="MS_channel"/>
</dbReference>
<feature type="transmembrane region" description="Helical" evidence="10">
    <location>
        <begin position="26"/>
        <end position="45"/>
    </location>
</feature>
<dbReference type="SUPFAM" id="SSF81330">
    <property type="entry name" value="Gated mechanosensitive channel"/>
    <property type="match status" value="1"/>
</dbReference>
<dbReference type="PANTHER" id="PTHR30266:SF2">
    <property type="entry name" value="LARGE-CONDUCTANCE MECHANOSENSITIVE CHANNEL"/>
    <property type="match status" value="1"/>
</dbReference>
<dbReference type="Pfam" id="PF01741">
    <property type="entry name" value="MscL"/>
    <property type="match status" value="1"/>
</dbReference>
<keyword evidence="12" id="KW-1185">Reference proteome</keyword>
<keyword evidence="3 10" id="KW-0813">Transport</keyword>
<evidence type="ECO:0000256" key="7">
    <source>
        <dbReference type="ARBA" id="ARBA00023065"/>
    </source>
</evidence>
<sequence length="146" mass="16120">MAMKEVINAGSVTQKAMSLMDEFKQFAFKGNVIDLAVGVIIGGAFGKIVDSLVKQIIMPLISLLLPGQQGYLDWKIVVGAKEIPYGLFLGEVFNFLVIALALFFFVVKFLGWVMRVKKEEATAPAPLSKDQELLTEIRDLLKKQNG</sequence>
<dbReference type="EMBL" id="DF820460">
    <property type="protein sequence ID" value="GAK53788.1"/>
    <property type="molecule type" value="Genomic_DNA"/>
</dbReference>
<gene>
    <name evidence="10" type="primary">mscL</name>
    <name evidence="11" type="ORF">U14_05062</name>
</gene>
<evidence type="ECO:0000256" key="4">
    <source>
        <dbReference type="ARBA" id="ARBA00022475"/>
    </source>
</evidence>
<dbReference type="AlphaFoldDB" id="A0A081BQV7"/>
<evidence type="ECO:0000256" key="8">
    <source>
        <dbReference type="ARBA" id="ARBA00023136"/>
    </source>
</evidence>
<dbReference type="GO" id="GO:0005886">
    <property type="term" value="C:plasma membrane"/>
    <property type="evidence" value="ECO:0007669"/>
    <property type="project" value="UniProtKB-SubCell"/>
</dbReference>
<comment type="subcellular location">
    <subcellularLocation>
        <location evidence="1 10">Cell membrane</location>
        <topology evidence="1 10">Multi-pass membrane protein</topology>
    </subcellularLocation>
</comment>
<evidence type="ECO:0000256" key="9">
    <source>
        <dbReference type="ARBA" id="ARBA00023303"/>
    </source>
</evidence>
<comment type="function">
    <text evidence="10">Channel that opens in response to stretch forces in the membrane lipid bilayer. May participate in the regulation of osmotic pressure changes within the cell.</text>
</comment>
<dbReference type="PANTHER" id="PTHR30266">
    <property type="entry name" value="MECHANOSENSITIVE CHANNEL MSCL"/>
    <property type="match status" value="1"/>
</dbReference>
<keyword evidence="4 10" id="KW-1003">Cell membrane</keyword>
<evidence type="ECO:0000256" key="3">
    <source>
        <dbReference type="ARBA" id="ARBA00022448"/>
    </source>
</evidence>
<dbReference type="PROSITE" id="PS01327">
    <property type="entry name" value="MSCL"/>
    <property type="match status" value="1"/>
</dbReference>
<comment type="similarity">
    <text evidence="2 10">Belongs to the MscL family.</text>
</comment>
<evidence type="ECO:0000256" key="6">
    <source>
        <dbReference type="ARBA" id="ARBA00022989"/>
    </source>
</evidence>
<dbReference type="GO" id="GO:0008381">
    <property type="term" value="F:mechanosensitive monoatomic ion channel activity"/>
    <property type="evidence" value="ECO:0007669"/>
    <property type="project" value="UniProtKB-UniRule"/>
</dbReference>
<reference evidence="11" key="1">
    <citation type="journal article" date="2015" name="PeerJ">
        <title>First genomic representation of candidate bacterial phylum KSB3 points to enhanced environmental sensing as a trigger of wastewater bulking.</title>
        <authorList>
            <person name="Sekiguchi Y."/>
            <person name="Ohashi A."/>
            <person name="Parks D.H."/>
            <person name="Yamauchi T."/>
            <person name="Tyson G.W."/>
            <person name="Hugenholtz P."/>
        </authorList>
    </citation>
    <scope>NUCLEOTIDE SEQUENCE [LARGE SCALE GENOMIC DNA]</scope>
</reference>
<keyword evidence="8 10" id="KW-0472">Membrane</keyword>
<evidence type="ECO:0000256" key="2">
    <source>
        <dbReference type="ARBA" id="ARBA00007254"/>
    </source>
</evidence>
<dbReference type="HOGENOM" id="CLU_095787_0_0_0"/>
<dbReference type="InterPro" id="IPR019823">
    <property type="entry name" value="Mechanosensitive_channel_CS"/>
</dbReference>
<keyword evidence="9 10" id="KW-0407">Ion channel</keyword>
<keyword evidence="7 10" id="KW-0406">Ion transport</keyword>
<dbReference type="NCBIfam" id="TIGR00220">
    <property type="entry name" value="mscL"/>
    <property type="match status" value="1"/>
</dbReference>
<dbReference type="PRINTS" id="PR01264">
    <property type="entry name" value="MECHCHANNEL"/>
</dbReference>
<organism evidence="11">
    <name type="scientific">Candidatus Moduliflexus flocculans</name>
    <dbReference type="NCBI Taxonomy" id="1499966"/>
    <lineage>
        <taxon>Bacteria</taxon>
        <taxon>Candidatus Moduliflexota</taxon>
        <taxon>Candidatus Moduliflexia</taxon>
        <taxon>Candidatus Moduliflexales</taxon>
        <taxon>Candidatus Moduliflexaceae</taxon>
    </lineage>
</organism>
<comment type="subunit">
    <text evidence="10">Homopentamer.</text>
</comment>
<keyword evidence="5 10" id="KW-0812">Transmembrane</keyword>
<name>A0A081BQV7_9BACT</name>
<dbReference type="HAMAP" id="MF_00115">
    <property type="entry name" value="MscL"/>
    <property type="match status" value="1"/>
</dbReference>
<dbReference type="STRING" id="1499966.U14_05062"/>
<dbReference type="Proteomes" id="UP000030700">
    <property type="component" value="Unassembled WGS sequence"/>
</dbReference>
<evidence type="ECO:0000256" key="10">
    <source>
        <dbReference type="HAMAP-Rule" id="MF_00115"/>
    </source>
</evidence>
<evidence type="ECO:0000313" key="12">
    <source>
        <dbReference type="Proteomes" id="UP000030700"/>
    </source>
</evidence>
<accession>A0A081BQV7</accession>
<protein>
    <recommendedName>
        <fullName evidence="10">Large-conductance mechanosensitive channel</fullName>
    </recommendedName>
</protein>
<dbReference type="Gene3D" id="1.10.1200.120">
    <property type="entry name" value="Large-conductance mechanosensitive channel, MscL, domain 1"/>
    <property type="match status" value="1"/>
</dbReference>